<keyword evidence="4" id="KW-1185">Reference proteome</keyword>
<sequence>MKKNLIIVLFHISFFLPALSFAQKNTTNRAFLGGYGNYLVPIFGFYRENYKAGPGLSFIYLSKKLPVFKQLPYSLRIGAAVEVSEQGNRYFKSMAGDSLKSSQRFYNNFSYLSLLGRFTFEKNRILKPYLELSFGLGTFSSHERISNNMHIPLINRPRGDYRESMAVFGISAGYLLQVTEWFIVDAKVTYYQGTQKTPFTDLDHFSYSAPFYDHIKREAVPSLISAHLGLLFRMPRASFYASPSYSSPRPSYSTPRTKPKTIKEKQNGELVPSKESTPQKPKETKTNYGPKKRH</sequence>
<dbReference type="AlphaFoldDB" id="A0A098LKV4"/>
<feature type="signal peptide" evidence="2">
    <location>
        <begin position="1"/>
        <end position="20"/>
    </location>
</feature>
<feature type="compositionally biased region" description="Low complexity" evidence="1">
    <location>
        <begin position="241"/>
        <end position="256"/>
    </location>
</feature>
<dbReference type="EMBL" id="BBLT01000015">
    <property type="protein sequence ID" value="GAL87626.1"/>
    <property type="molecule type" value="Genomic_DNA"/>
</dbReference>
<evidence type="ECO:0000256" key="1">
    <source>
        <dbReference type="SAM" id="MobiDB-lite"/>
    </source>
</evidence>
<dbReference type="OrthoDB" id="9820908at2"/>
<feature type="region of interest" description="Disordered" evidence="1">
    <location>
        <begin position="241"/>
        <end position="294"/>
    </location>
</feature>
<accession>A0A098LKV4</accession>
<name>A0A098LKV4_9BACT</name>
<dbReference type="Proteomes" id="UP000030185">
    <property type="component" value="Unassembled WGS sequence"/>
</dbReference>
<protein>
    <recommendedName>
        <fullName evidence="5">Outer membrane protein beta-barrel domain-containing protein</fullName>
    </recommendedName>
</protein>
<organism evidence="3 4">
    <name type="scientific">Sporocytophaga myxococcoides</name>
    <dbReference type="NCBI Taxonomy" id="153721"/>
    <lineage>
        <taxon>Bacteria</taxon>
        <taxon>Pseudomonadati</taxon>
        <taxon>Bacteroidota</taxon>
        <taxon>Cytophagia</taxon>
        <taxon>Cytophagales</taxon>
        <taxon>Cytophagaceae</taxon>
        <taxon>Sporocytophaga</taxon>
    </lineage>
</organism>
<reference evidence="3 4" key="1">
    <citation type="submission" date="2014-09" db="EMBL/GenBank/DDBJ databases">
        <title>Sporocytophaga myxococcoides PG-01 genome sequencing.</title>
        <authorList>
            <person name="Liu L."/>
            <person name="Gao P.J."/>
            <person name="Chen G.J."/>
            <person name="Wang L.S."/>
        </authorList>
    </citation>
    <scope>NUCLEOTIDE SEQUENCE [LARGE SCALE GENOMIC DNA]</scope>
    <source>
        <strain evidence="3 4">PG-01</strain>
    </source>
</reference>
<evidence type="ECO:0000313" key="4">
    <source>
        <dbReference type="Proteomes" id="UP000030185"/>
    </source>
</evidence>
<evidence type="ECO:0000256" key="2">
    <source>
        <dbReference type="SAM" id="SignalP"/>
    </source>
</evidence>
<keyword evidence="2" id="KW-0732">Signal</keyword>
<dbReference type="RefSeq" id="WP_045469481.1">
    <property type="nucleotide sequence ID" value="NZ_BBLT01000015.1"/>
</dbReference>
<feature type="chain" id="PRO_5001937239" description="Outer membrane protein beta-barrel domain-containing protein" evidence="2">
    <location>
        <begin position="21"/>
        <end position="294"/>
    </location>
</feature>
<evidence type="ECO:0000313" key="3">
    <source>
        <dbReference type="EMBL" id="GAL87626.1"/>
    </source>
</evidence>
<evidence type="ECO:0008006" key="5">
    <source>
        <dbReference type="Google" id="ProtNLM"/>
    </source>
</evidence>
<gene>
    <name evidence="3" type="ORF">MYP_4856</name>
</gene>
<comment type="caution">
    <text evidence="3">The sequence shown here is derived from an EMBL/GenBank/DDBJ whole genome shotgun (WGS) entry which is preliminary data.</text>
</comment>
<proteinExistence type="predicted"/>